<dbReference type="PANTHER" id="PTHR30469">
    <property type="entry name" value="MULTIDRUG RESISTANCE PROTEIN MDTA"/>
    <property type="match status" value="1"/>
</dbReference>
<evidence type="ECO:0000313" key="8">
    <source>
        <dbReference type="EMBL" id="GEP29729.1"/>
    </source>
</evidence>
<dbReference type="SUPFAM" id="SSF111369">
    <property type="entry name" value="HlyD-like secretion proteins"/>
    <property type="match status" value="1"/>
</dbReference>
<dbReference type="FunFam" id="2.40.30.170:FF:000010">
    <property type="entry name" value="Efflux RND transporter periplasmic adaptor subunit"/>
    <property type="match status" value="1"/>
</dbReference>
<dbReference type="Gene3D" id="2.40.50.100">
    <property type="match status" value="1"/>
</dbReference>
<accession>A0A512L5H7</accession>
<feature type="domain" description="Multidrug resistance protein MdtA-like C-terminal permuted SH3" evidence="7">
    <location>
        <begin position="280"/>
        <end position="341"/>
    </location>
</feature>
<dbReference type="RefSeq" id="WP_147071145.1">
    <property type="nucleotide sequence ID" value="NZ_AP021884.1"/>
</dbReference>
<dbReference type="InterPro" id="IPR058624">
    <property type="entry name" value="MdtA-like_HH"/>
</dbReference>
<dbReference type="Proteomes" id="UP000321337">
    <property type="component" value="Unassembled WGS sequence"/>
</dbReference>
<name>A0A512L5H7_9PROT</name>
<comment type="caution">
    <text evidence="8">The sequence shown here is derived from an EMBL/GenBank/DDBJ whole genome shotgun (WGS) entry which is preliminary data.</text>
</comment>
<evidence type="ECO:0000256" key="3">
    <source>
        <dbReference type="ARBA" id="ARBA00022448"/>
    </source>
</evidence>
<comment type="subcellular location">
    <subcellularLocation>
        <location evidence="1">Cell envelope</location>
    </subcellularLocation>
</comment>
<dbReference type="Gene3D" id="2.40.420.20">
    <property type="match status" value="1"/>
</dbReference>
<dbReference type="OrthoDB" id="9806939at2"/>
<keyword evidence="3" id="KW-0813">Transport</keyword>
<proteinExistence type="inferred from homology"/>
<reference evidence="8 9" key="1">
    <citation type="submission" date="2019-07" db="EMBL/GenBank/DDBJ databases">
        <title>Whole genome shotgun sequence of Thiobacillus plumbophilus NBRC 107929.</title>
        <authorList>
            <person name="Hosoyama A."/>
            <person name="Uohara A."/>
            <person name="Ohji S."/>
            <person name="Ichikawa N."/>
        </authorList>
    </citation>
    <scope>NUCLEOTIDE SEQUENCE [LARGE SCALE GENOMIC DNA]</scope>
    <source>
        <strain evidence="8 9">NBRC 107929</strain>
    </source>
</reference>
<dbReference type="GO" id="GO:0015562">
    <property type="term" value="F:efflux transmembrane transporter activity"/>
    <property type="evidence" value="ECO:0007669"/>
    <property type="project" value="TreeGrafter"/>
</dbReference>
<dbReference type="Gene3D" id="2.40.30.170">
    <property type="match status" value="1"/>
</dbReference>
<evidence type="ECO:0000259" key="6">
    <source>
        <dbReference type="Pfam" id="PF25954"/>
    </source>
</evidence>
<dbReference type="Gene3D" id="1.10.287.470">
    <property type="entry name" value="Helix hairpin bin"/>
    <property type="match status" value="1"/>
</dbReference>
<dbReference type="GO" id="GO:1990281">
    <property type="term" value="C:efflux pump complex"/>
    <property type="evidence" value="ECO:0007669"/>
    <property type="project" value="TreeGrafter"/>
</dbReference>
<dbReference type="InterPro" id="IPR006143">
    <property type="entry name" value="RND_pump_MFP"/>
</dbReference>
<dbReference type="Pfam" id="PF25967">
    <property type="entry name" value="RND-MFP_C"/>
    <property type="match status" value="1"/>
</dbReference>
<dbReference type="InterPro" id="IPR058625">
    <property type="entry name" value="MdtA-like_BSH"/>
</dbReference>
<dbReference type="Pfam" id="PF25876">
    <property type="entry name" value="HH_MFP_RND"/>
    <property type="match status" value="1"/>
</dbReference>
<evidence type="ECO:0000259" key="7">
    <source>
        <dbReference type="Pfam" id="PF25967"/>
    </source>
</evidence>
<evidence type="ECO:0000256" key="1">
    <source>
        <dbReference type="ARBA" id="ARBA00004196"/>
    </source>
</evidence>
<organism evidence="8 9">
    <name type="scientific">Sulfuriferula plumbiphila</name>
    <dbReference type="NCBI Taxonomy" id="171865"/>
    <lineage>
        <taxon>Bacteria</taxon>
        <taxon>Pseudomonadati</taxon>
        <taxon>Pseudomonadota</taxon>
        <taxon>Betaproteobacteria</taxon>
        <taxon>Nitrosomonadales</taxon>
        <taxon>Sulfuricellaceae</taxon>
        <taxon>Sulfuriferula</taxon>
    </lineage>
</organism>
<evidence type="ECO:0000256" key="2">
    <source>
        <dbReference type="ARBA" id="ARBA00009477"/>
    </source>
</evidence>
<sequence>MSLNPPSPFPARRWAGLLLIPVALLAGCKGEQKAAFNPMLAPVAVEVAEVRVAPLQQTLAAVGSLTSPQSTPIAPQIGGKLVELNIQQGALVKKGMVLARLDDAVLRAQLMAAQSALTNARQIYARDQQIADSGALSAQQVESDAAAVRTAEANLAQVRANLDYATLRAPFAGTLGIRLVSLGSYVAPGTTLVTLQSLDPLYLDFSLPQSELAHVRNGQTVHFSVDGVKGDFSGKVVALNPALNTGSRSIAVRANVANPGQKLKPGMFANVRLHTGTIAQALFVPQQAVVAEGVARKIWVVDAGGNATLRDISLGQYQTNSVQVTAGLQPGERVIATGLQKMHPKARLVIKPYQPIHNPRLDLSDPAEMGGGA</sequence>
<dbReference type="Pfam" id="PF25917">
    <property type="entry name" value="BSH_RND"/>
    <property type="match status" value="1"/>
</dbReference>
<gene>
    <name evidence="8" type="ORF">TPL01_08670</name>
</gene>
<evidence type="ECO:0000259" key="5">
    <source>
        <dbReference type="Pfam" id="PF25917"/>
    </source>
</evidence>
<dbReference type="AlphaFoldDB" id="A0A512L5H7"/>
<dbReference type="InterPro" id="IPR058627">
    <property type="entry name" value="MdtA-like_C"/>
</dbReference>
<evidence type="ECO:0000313" key="9">
    <source>
        <dbReference type="Proteomes" id="UP000321337"/>
    </source>
</evidence>
<protein>
    <submittedName>
        <fullName evidence="8">MexH family multidrug efflux RND transporter periplasmic adaptor subunit</fullName>
    </submittedName>
</protein>
<feature type="domain" description="Multidrug resistance protein MdtA-like alpha-helical hairpin" evidence="4">
    <location>
        <begin position="104"/>
        <end position="167"/>
    </location>
</feature>
<dbReference type="EMBL" id="BKAD01000008">
    <property type="protein sequence ID" value="GEP29729.1"/>
    <property type="molecule type" value="Genomic_DNA"/>
</dbReference>
<dbReference type="NCBIfam" id="TIGR01730">
    <property type="entry name" value="RND_mfp"/>
    <property type="match status" value="1"/>
</dbReference>
<feature type="domain" description="Multidrug resistance protein MdtA-like barrel-sandwich hybrid" evidence="5">
    <location>
        <begin position="73"/>
        <end position="192"/>
    </location>
</feature>
<feature type="domain" description="CusB-like beta-barrel" evidence="6">
    <location>
        <begin position="202"/>
        <end position="275"/>
    </location>
</feature>
<dbReference type="InterPro" id="IPR058792">
    <property type="entry name" value="Beta-barrel_RND_2"/>
</dbReference>
<keyword evidence="9" id="KW-1185">Reference proteome</keyword>
<dbReference type="PANTHER" id="PTHR30469:SF11">
    <property type="entry name" value="BLL4320 PROTEIN"/>
    <property type="match status" value="1"/>
</dbReference>
<evidence type="ECO:0000259" key="4">
    <source>
        <dbReference type="Pfam" id="PF25876"/>
    </source>
</evidence>
<dbReference type="Pfam" id="PF25954">
    <property type="entry name" value="Beta-barrel_RND_2"/>
    <property type="match status" value="1"/>
</dbReference>
<comment type="similarity">
    <text evidence="2">Belongs to the membrane fusion protein (MFP) (TC 8.A.1) family.</text>
</comment>